<feature type="non-terminal residue" evidence="1">
    <location>
        <position position="184"/>
    </location>
</feature>
<evidence type="ECO:0000313" key="2">
    <source>
        <dbReference type="Proteomes" id="UP000886501"/>
    </source>
</evidence>
<evidence type="ECO:0000313" key="1">
    <source>
        <dbReference type="EMBL" id="KAF9642545.1"/>
    </source>
</evidence>
<comment type="caution">
    <text evidence="1">The sequence shown here is derived from an EMBL/GenBank/DDBJ whole genome shotgun (WGS) entry which is preliminary data.</text>
</comment>
<organism evidence="1 2">
    <name type="scientific">Thelephora ganbajun</name>
    <name type="common">Ganba fungus</name>
    <dbReference type="NCBI Taxonomy" id="370292"/>
    <lineage>
        <taxon>Eukaryota</taxon>
        <taxon>Fungi</taxon>
        <taxon>Dikarya</taxon>
        <taxon>Basidiomycota</taxon>
        <taxon>Agaricomycotina</taxon>
        <taxon>Agaricomycetes</taxon>
        <taxon>Thelephorales</taxon>
        <taxon>Thelephoraceae</taxon>
        <taxon>Thelephora</taxon>
    </lineage>
</organism>
<reference evidence="1" key="2">
    <citation type="journal article" date="2020" name="Nat. Commun.">
        <title>Large-scale genome sequencing of mycorrhizal fungi provides insights into the early evolution of symbiotic traits.</title>
        <authorList>
            <person name="Miyauchi S."/>
            <person name="Kiss E."/>
            <person name="Kuo A."/>
            <person name="Drula E."/>
            <person name="Kohler A."/>
            <person name="Sanchez-Garcia M."/>
            <person name="Morin E."/>
            <person name="Andreopoulos B."/>
            <person name="Barry K.W."/>
            <person name="Bonito G."/>
            <person name="Buee M."/>
            <person name="Carver A."/>
            <person name="Chen C."/>
            <person name="Cichocki N."/>
            <person name="Clum A."/>
            <person name="Culley D."/>
            <person name="Crous P.W."/>
            <person name="Fauchery L."/>
            <person name="Girlanda M."/>
            <person name="Hayes R.D."/>
            <person name="Keri Z."/>
            <person name="LaButti K."/>
            <person name="Lipzen A."/>
            <person name="Lombard V."/>
            <person name="Magnuson J."/>
            <person name="Maillard F."/>
            <person name="Murat C."/>
            <person name="Nolan M."/>
            <person name="Ohm R.A."/>
            <person name="Pangilinan J."/>
            <person name="Pereira M.F."/>
            <person name="Perotto S."/>
            <person name="Peter M."/>
            <person name="Pfister S."/>
            <person name="Riley R."/>
            <person name="Sitrit Y."/>
            <person name="Stielow J.B."/>
            <person name="Szollosi G."/>
            <person name="Zifcakova L."/>
            <person name="Stursova M."/>
            <person name="Spatafora J.W."/>
            <person name="Tedersoo L."/>
            <person name="Vaario L.M."/>
            <person name="Yamada A."/>
            <person name="Yan M."/>
            <person name="Wang P."/>
            <person name="Xu J."/>
            <person name="Bruns T."/>
            <person name="Baldrian P."/>
            <person name="Vilgalys R."/>
            <person name="Dunand C."/>
            <person name="Henrissat B."/>
            <person name="Grigoriev I.V."/>
            <person name="Hibbett D."/>
            <person name="Nagy L.G."/>
            <person name="Martin F.M."/>
        </authorList>
    </citation>
    <scope>NUCLEOTIDE SEQUENCE</scope>
    <source>
        <strain evidence="1">P2</strain>
    </source>
</reference>
<reference evidence="1" key="1">
    <citation type="submission" date="2019-10" db="EMBL/GenBank/DDBJ databases">
        <authorList>
            <consortium name="DOE Joint Genome Institute"/>
            <person name="Kuo A."/>
            <person name="Miyauchi S."/>
            <person name="Kiss E."/>
            <person name="Drula E."/>
            <person name="Kohler A."/>
            <person name="Sanchez-Garcia M."/>
            <person name="Andreopoulos B."/>
            <person name="Barry K.W."/>
            <person name="Bonito G."/>
            <person name="Buee M."/>
            <person name="Carver A."/>
            <person name="Chen C."/>
            <person name="Cichocki N."/>
            <person name="Clum A."/>
            <person name="Culley D."/>
            <person name="Crous P.W."/>
            <person name="Fauchery L."/>
            <person name="Girlanda M."/>
            <person name="Hayes R."/>
            <person name="Keri Z."/>
            <person name="Labutti K."/>
            <person name="Lipzen A."/>
            <person name="Lombard V."/>
            <person name="Magnuson J."/>
            <person name="Maillard F."/>
            <person name="Morin E."/>
            <person name="Murat C."/>
            <person name="Nolan M."/>
            <person name="Ohm R."/>
            <person name="Pangilinan J."/>
            <person name="Pereira M."/>
            <person name="Perotto S."/>
            <person name="Peter M."/>
            <person name="Riley R."/>
            <person name="Sitrit Y."/>
            <person name="Stielow B."/>
            <person name="Szollosi G."/>
            <person name="Zifcakova L."/>
            <person name="Stursova M."/>
            <person name="Spatafora J.W."/>
            <person name="Tedersoo L."/>
            <person name="Vaario L.-M."/>
            <person name="Yamada A."/>
            <person name="Yan M."/>
            <person name="Wang P."/>
            <person name="Xu J."/>
            <person name="Bruns T."/>
            <person name="Baldrian P."/>
            <person name="Vilgalys R."/>
            <person name="Henrissat B."/>
            <person name="Grigoriev I.V."/>
            <person name="Hibbett D."/>
            <person name="Nagy L.G."/>
            <person name="Martin F.M."/>
        </authorList>
    </citation>
    <scope>NUCLEOTIDE SEQUENCE</scope>
    <source>
        <strain evidence="1">P2</strain>
    </source>
</reference>
<keyword evidence="2" id="KW-1185">Reference proteome</keyword>
<protein>
    <submittedName>
        <fullName evidence="1">Uncharacterized protein</fullName>
    </submittedName>
</protein>
<dbReference type="EMBL" id="MU118428">
    <property type="protein sequence ID" value="KAF9642545.1"/>
    <property type="molecule type" value="Genomic_DNA"/>
</dbReference>
<proteinExistence type="predicted"/>
<name>A0ACB6YYK5_THEGA</name>
<dbReference type="Proteomes" id="UP000886501">
    <property type="component" value="Unassembled WGS sequence"/>
</dbReference>
<sequence length="184" mass="20669">MPSFRTQKQQREEAETAEAERCRGIPSPTPPSSPTPPIELERFRTEEDEFGRFRIYRRRPILELSNTPLPDYNDFAESGETHQVLLENVASGLRMPVVFITGLSSLIGLFVNATVALLIQWFCSGTGQKSTADVQCLIDNIILHEDFKAEDLQGVNLARELKKLDTFESSLEGQGWKKGSVKIS</sequence>
<gene>
    <name evidence="1" type="ORF">BDM02DRAFT_3193049</name>
</gene>
<accession>A0ACB6YYK5</accession>